<dbReference type="InterPro" id="IPR005651">
    <property type="entry name" value="Trm112-like"/>
</dbReference>
<protein>
    <recommendedName>
        <fullName evidence="4">Multifunctional methyltransferase subunit TRM112-like protein</fullName>
    </recommendedName>
</protein>
<accession>A0ABQ7GUE4</accession>
<organism evidence="2 3">
    <name type="scientific">Dunaliella salina</name>
    <name type="common">Green alga</name>
    <name type="synonym">Protococcus salinus</name>
    <dbReference type="NCBI Taxonomy" id="3046"/>
    <lineage>
        <taxon>Eukaryota</taxon>
        <taxon>Viridiplantae</taxon>
        <taxon>Chlorophyta</taxon>
        <taxon>core chlorophytes</taxon>
        <taxon>Chlorophyceae</taxon>
        <taxon>CS clade</taxon>
        <taxon>Chlamydomonadales</taxon>
        <taxon>Dunaliellaceae</taxon>
        <taxon>Dunaliella</taxon>
    </lineage>
</organism>
<dbReference type="EMBL" id="MU069587">
    <property type="protein sequence ID" value="KAF5838200.1"/>
    <property type="molecule type" value="Genomic_DNA"/>
</dbReference>
<sequence>MKLLTHNMLACHIKGITNNYPLLIEATKIETRDADFNPDFLRHIFPRIQWPAFLQGAETLGCRGSLPDDPVPEGSLEDETFLKQFHHALLEVVLEEGFLICPETQRRFPVCKGIPNLLLNEDEC</sequence>
<gene>
    <name evidence="2" type="ORF">DUNSADRAFT_3249</name>
</gene>
<proteinExistence type="inferred from homology"/>
<dbReference type="InterPro" id="IPR039127">
    <property type="entry name" value="Trm112"/>
</dbReference>
<evidence type="ECO:0000313" key="2">
    <source>
        <dbReference type="EMBL" id="KAF5838200.1"/>
    </source>
</evidence>
<comment type="similarity">
    <text evidence="1">Belongs to the TRM112 family.</text>
</comment>
<dbReference type="CDD" id="cd21089">
    <property type="entry name" value="Trm112-like"/>
    <property type="match status" value="1"/>
</dbReference>
<comment type="caution">
    <text evidence="2">The sequence shown here is derived from an EMBL/GenBank/DDBJ whole genome shotgun (WGS) entry which is preliminary data.</text>
</comment>
<evidence type="ECO:0008006" key="4">
    <source>
        <dbReference type="Google" id="ProtNLM"/>
    </source>
</evidence>
<dbReference type="PANTHER" id="PTHR12773:SF0">
    <property type="entry name" value="MULTIFUNCTIONAL METHYLTRANSFERASE SUBUNIT TRM112-LIKE PROTEIN"/>
    <property type="match status" value="1"/>
</dbReference>
<dbReference type="PANTHER" id="PTHR12773">
    <property type="entry name" value="UPF0315 PROTEIN-RELATED"/>
    <property type="match status" value="1"/>
</dbReference>
<dbReference type="Gene3D" id="2.20.25.10">
    <property type="match status" value="1"/>
</dbReference>
<dbReference type="SUPFAM" id="SSF158997">
    <property type="entry name" value="Trm112p-like"/>
    <property type="match status" value="1"/>
</dbReference>
<evidence type="ECO:0000256" key="1">
    <source>
        <dbReference type="ARBA" id="ARBA00007980"/>
    </source>
</evidence>
<reference evidence="2" key="1">
    <citation type="submission" date="2017-08" db="EMBL/GenBank/DDBJ databases">
        <authorList>
            <person name="Polle J.E."/>
            <person name="Barry K."/>
            <person name="Cushman J."/>
            <person name="Schmutz J."/>
            <person name="Tran D."/>
            <person name="Hathwaick L.T."/>
            <person name="Yim W.C."/>
            <person name="Jenkins J."/>
            <person name="Mckie-Krisberg Z.M."/>
            <person name="Prochnik S."/>
            <person name="Lindquist E."/>
            <person name="Dockter R.B."/>
            <person name="Adam C."/>
            <person name="Molina H."/>
            <person name="Bunkerborg J."/>
            <person name="Jin E."/>
            <person name="Buchheim M."/>
            <person name="Magnuson J."/>
        </authorList>
    </citation>
    <scope>NUCLEOTIDE SEQUENCE</scope>
    <source>
        <strain evidence="2">CCAP 19/18</strain>
    </source>
</reference>
<keyword evidence="3" id="KW-1185">Reference proteome</keyword>
<name>A0ABQ7GUE4_DUNSA</name>
<dbReference type="Pfam" id="PF03966">
    <property type="entry name" value="Trm112p"/>
    <property type="match status" value="1"/>
</dbReference>
<dbReference type="Proteomes" id="UP000815325">
    <property type="component" value="Unassembled WGS sequence"/>
</dbReference>
<evidence type="ECO:0000313" key="3">
    <source>
        <dbReference type="Proteomes" id="UP000815325"/>
    </source>
</evidence>